<organism evidence="1 2">
    <name type="scientific">Pseudohalocynthiibacter aestuariivivens</name>
    <dbReference type="NCBI Taxonomy" id="1591409"/>
    <lineage>
        <taxon>Bacteria</taxon>
        <taxon>Pseudomonadati</taxon>
        <taxon>Pseudomonadota</taxon>
        <taxon>Alphaproteobacteria</taxon>
        <taxon>Rhodobacterales</taxon>
        <taxon>Paracoccaceae</taxon>
        <taxon>Pseudohalocynthiibacter</taxon>
    </lineage>
</organism>
<dbReference type="Proteomes" id="UP001589683">
    <property type="component" value="Unassembled WGS sequence"/>
</dbReference>
<proteinExistence type="predicted"/>
<comment type="caution">
    <text evidence="1">The sequence shown here is derived from an EMBL/GenBank/DDBJ whole genome shotgun (WGS) entry which is preliminary data.</text>
</comment>
<dbReference type="RefSeq" id="WP_213887667.1">
    <property type="nucleotide sequence ID" value="NZ_JAGFNU010000001.1"/>
</dbReference>
<evidence type="ECO:0000313" key="2">
    <source>
        <dbReference type="Proteomes" id="UP001589683"/>
    </source>
</evidence>
<protein>
    <submittedName>
        <fullName evidence="1">DUF6639 family protein</fullName>
    </submittedName>
</protein>
<accession>A0ABV5JAG4</accession>
<dbReference type="InterPro" id="IPR046579">
    <property type="entry name" value="DUF6639"/>
</dbReference>
<sequence>MEISVDSSDNALAQHICQVAEQARDQLNACHLFQAEPVQIKITEQPRLNHFDCLGVFRCEDSVVEVIRPSRIPEVLVEDDPLILISENIVFDSVIVHELTHAFAHQTLTTRSGSVAQDEYLAYAMQFEFMPEDARNVMLETRSIATDVTLDSLNEMILMFAPTLFGLRAWTHFNYENNGCEFFQLILDDKVNFAPEFE</sequence>
<reference evidence="1 2" key="1">
    <citation type="submission" date="2024-09" db="EMBL/GenBank/DDBJ databases">
        <authorList>
            <person name="Sun Q."/>
            <person name="Mori K."/>
        </authorList>
    </citation>
    <scope>NUCLEOTIDE SEQUENCE [LARGE SCALE GENOMIC DNA]</scope>
    <source>
        <strain evidence="1 2">CECT 8726</strain>
    </source>
</reference>
<gene>
    <name evidence="1" type="ORF">ACFFUT_01355</name>
</gene>
<name>A0ABV5JAG4_9RHOB</name>
<dbReference type="Pfam" id="PF20344">
    <property type="entry name" value="DUF6639"/>
    <property type="match status" value="1"/>
</dbReference>
<dbReference type="EMBL" id="JBHMEA010000007">
    <property type="protein sequence ID" value="MFB9230429.1"/>
    <property type="molecule type" value="Genomic_DNA"/>
</dbReference>
<keyword evidence="2" id="KW-1185">Reference proteome</keyword>
<evidence type="ECO:0000313" key="1">
    <source>
        <dbReference type="EMBL" id="MFB9230429.1"/>
    </source>
</evidence>